<dbReference type="AlphaFoldDB" id="A0A7J9LXF5"/>
<dbReference type="GO" id="GO:0046983">
    <property type="term" value="F:protein dimerization activity"/>
    <property type="evidence" value="ECO:0007669"/>
    <property type="project" value="InterPro"/>
</dbReference>
<dbReference type="Pfam" id="PF05699">
    <property type="entry name" value="Dimer_Tnp_hAT"/>
    <property type="match status" value="1"/>
</dbReference>
<organism evidence="2 3">
    <name type="scientific">Gossypium schwendimanii</name>
    <name type="common">Cotton</name>
    <dbReference type="NCBI Taxonomy" id="34291"/>
    <lineage>
        <taxon>Eukaryota</taxon>
        <taxon>Viridiplantae</taxon>
        <taxon>Streptophyta</taxon>
        <taxon>Embryophyta</taxon>
        <taxon>Tracheophyta</taxon>
        <taxon>Spermatophyta</taxon>
        <taxon>Magnoliopsida</taxon>
        <taxon>eudicotyledons</taxon>
        <taxon>Gunneridae</taxon>
        <taxon>Pentapetalae</taxon>
        <taxon>rosids</taxon>
        <taxon>malvids</taxon>
        <taxon>Malvales</taxon>
        <taxon>Malvaceae</taxon>
        <taxon>Malvoideae</taxon>
        <taxon>Gossypium</taxon>
    </lineage>
</organism>
<dbReference type="OrthoDB" id="2610923at2759"/>
<comment type="caution">
    <text evidence="2">The sequence shown here is derived from an EMBL/GenBank/DDBJ whole genome shotgun (WGS) entry which is preliminary data.</text>
</comment>
<dbReference type="InterPro" id="IPR008906">
    <property type="entry name" value="HATC_C_dom"/>
</dbReference>
<evidence type="ECO:0000313" key="3">
    <source>
        <dbReference type="Proteomes" id="UP000593576"/>
    </source>
</evidence>
<dbReference type="Proteomes" id="UP000593576">
    <property type="component" value="Unassembled WGS sequence"/>
</dbReference>
<evidence type="ECO:0000313" key="2">
    <source>
        <dbReference type="EMBL" id="MBA0863464.1"/>
    </source>
</evidence>
<sequence length="81" mass="9316">MMRVMILNDTSSIQYHELSLLACDLLTIPLSTVAFELTFNMWKEVIAPLKISLNPKTVQFKPLFALMIGCELRDFQRLIIS</sequence>
<name>A0A7J9LXF5_GOSSC</name>
<gene>
    <name evidence="2" type="ORF">Goshw_021446</name>
</gene>
<accession>A0A7J9LXF5</accession>
<keyword evidence="3" id="KW-1185">Reference proteome</keyword>
<proteinExistence type="predicted"/>
<feature type="domain" description="HAT C-terminal dimerisation" evidence="1">
    <location>
        <begin position="11"/>
        <end position="59"/>
    </location>
</feature>
<evidence type="ECO:0000259" key="1">
    <source>
        <dbReference type="Pfam" id="PF05699"/>
    </source>
</evidence>
<reference evidence="2 3" key="1">
    <citation type="journal article" date="2019" name="Genome Biol. Evol.">
        <title>Insights into the evolution of the New World diploid cottons (Gossypium, subgenus Houzingenia) based on genome sequencing.</title>
        <authorList>
            <person name="Grover C.E."/>
            <person name="Arick M.A. 2nd"/>
            <person name="Thrash A."/>
            <person name="Conover J.L."/>
            <person name="Sanders W.S."/>
            <person name="Peterson D.G."/>
            <person name="Frelichowski J.E."/>
            <person name="Scheffler J.A."/>
            <person name="Scheffler B.E."/>
            <person name="Wendel J.F."/>
        </authorList>
    </citation>
    <scope>NUCLEOTIDE SEQUENCE [LARGE SCALE GENOMIC DNA]</scope>
    <source>
        <strain evidence="2">1</strain>
        <tissue evidence="2">Leaf</tissue>
    </source>
</reference>
<protein>
    <recommendedName>
        <fullName evidence="1">HAT C-terminal dimerisation domain-containing protein</fullName>
    </recommendedName>
</protein>
<dbReference type="EMBL" id="JABFAF010000008">
    <property type="protein sequence ID" value="MBA0863464.1"/>
    <property type="molecule type" value="Genomic_DNA"/>
</dbReference>